<dbReference type="GO" id="GO:0005737">
    <property type="term" value="C:cytoplasm"/>
    <property type="evidence" value="ECO:0007669"/>
    <property type="project" value="TreeGrafter"/>
</dbReference>
<dbReference type="GO" id="GO:0005524">
    <property type="term" value="F:ATP binding"/>
    <property type="evidence" value="ECO:0007669"/>
    <property type="project" value="UniProtKB-KW"/>
</dbReference>
<dbReference type="PIRSF" id="PIRSF006641">
    <property type="entry name" value="CHP00092"/>
    <property type="match status" value="1"/>
</dbReference>
<evidence type="ECO:0000259" key="5">
    <source>
        <dbReference type="PROSITE" id="PS51880"/>
    </source>
</evidence>
<evidence type="ECO:0000256" key="3">
    <source>
        <dbReference type="ARBA" id="ARBA00022741"/>
    </source>
</evidence>
<dbReference type="FunFam" id="3.10.20.30:FF:000001">
    <property type="entry name" value="Ribosome-binding ATPase YchF"/>
    <property type="match status" value="1"/>
</dbReference>
<dbReference type="InterPro" id="IPR023192">
    <property type="entry name" value="TGS-like_dom_sf"/>
</dbReference>
<dbReference type="InterPro" id="IPR004396">
    <property type="entry name" value="ATPase_YchF/OLA1"/>
</dbReference>
<organism evidence="6">
    <name type="scientific">Thermodesulfobium narugense</name>
    <dbReference type="NCBI Taxonomy" id="184064"/>
    <lineage>
        <taxon>Bacteria</taxon>
        <taxon>Pseudomonadati</taxon>
        <taxon>Thermodesulfobiota</taxon>
        <taxon>Thermodesulfobiia</taxon>
        <taxon>Thermodesulfobiales</taxon>
        <taxon>Thermodesulfobiaceae</taxon>
        <taxon>Thermodesulfobium</taxon>
    </lineage>
</organism>
<dbReference type="InterPro" id="IPR004095">
    <property type="entry name" value="TGS"/>
</dbReference>
<dbReference type="Gene3D" id="3.10.20.30">
    <property type="match status" value="1"/>
</dbReference>
<dbReference type="SUPFAM" id="SSF52540">
    <property type="entry name" value="P-loop containing nucleoside triphosphate hydrolases"/>
    <property type="match status" value="1"/>
</dbReference>
<dbReference type="CDD" id="cd04867">
    <property type="entry name" value="TGS_YchF_OLA1"/>
    <property type="match status" value="1"/>
</dbReference>
<dbReference type="Gene3D" id="3.40.50.300">
    <property type="entry name" value="P-loop containing nucleotide triphosphate hydrolases"/>
    <property type="match status" value="1"/>
</dbReference>
<dbReference type="PROSITE" id="PS51880">
    <property type="entry name" value="TGS"/>
    <property type="match status" value="1"/>
</dbReference>
<dbReference type="PANTHER" id="PTHR23305:SF18">
    <property type="entry name" value="OBG-TYPE G DOMAIN-CONTAINING PROTEIN"/>
    <property type="match status" value="1"/>
</dbReference>
<reference evidence="6" key="1">
    <citation type="journal article" date="2020" name="mSystems">
        <title>Genome- and Community-Level Interaction Insights into Carbon Utilization and Element Cycling Functions of Hydrothermarchaeota in Hydrothermal Sediment.</title>
        <authorList>
            <person name="Zhou Z."/>
            <person name="Liu Y."/>
            <person name="Xu W."/>
            <person name="Pan J."/>
            <person name="Luo Z.H."/>
            <person name="Li M."/>
        </authorList>
    </citation>
    <scope>NUCLEOTIDE SEQUENCE [LARGE SCALE GENOMIC DNA]</scope>
    <source>
        <strain evidence="6">SpSt-1019</strain>
    </source>
</reference>
<gene>
    <name evidence="6" type="primary">ychF</name>
    <name evidence="6" type="ORF">ENL70_00690</name>
</gene>
<dbReference type="InterPro" id="IPR013029">
    <property type="entry name" value="YchF_C"/>
</dbReference>
<dbReference type="AlphaFoldDB" id="A0A7C5PAH3"/>
<dbReference type="Gene3D" id="1.10.150.300">
    <property type="entry name" value="TGS-like domain"/>
    <property type="match status" value="1"/>
</dbReference>
<name>A0A7C5PAH3_9BACT</name>
<evidence type="ECO:0000313" key="6">
    <source>
        <dbReference type="EMBL" id="HHI65049.1"/>
    </source>
</evidence>
<sequence length="348" mass="39836">MVGITAFPFSGKTTVVNLLLKRSSGQKLENEGRIPVPDERLETLNKIFEPVKKTPAFITIKELPAFDLRKRIEPKLISEMRNTDVISFVARSFDILSYPYIYPDIDPKRDIKKFLEELIIEDIAIVEKRIKTSIKGLKKNSREEKEIEILKKALPILEEGRLFRDVELSDEETSYLRHYSFLTLKPFLLLLNIGEADLANTKEIEDEFMGFLGNNTKVLAISAKLEEELSALETEEAKEMLLSFGLKNFGLERFIQACYDLLGYMTFFTVGHDEVRAWQIRKGSSALDAAGKIHSDIARGFIRAEVISYDDFINCGSMNEAKKRGLLRLEGKEYIVKDGDILHVRFNI</sequence>
<protein>
    <submittedName>
        <fullName evidence="6">Redox-regulated ATPase YchF</fullName>
    </submittedName>
</protein>
<evidence type="ECO:0000256" key="4">
    <source>
        <dbReference type="ARBA" id="ARBA00022840"/>
    </source>
</evidence>
<dbReference type="GO" id="GO:0005525">
    <property type="term" value="F:GTP binding"/>
    <property type="evidence" value="ECO:0007669"/>
    <property type="project" value="InterPro"/>
</dbReference>
<dbReference type="GO" id="GO:0016887">
    <property type="term" value="F:ATP hydrolysis activity"/>
    <property type="evidence" value="ECO:0007669"/>
    <property type="project" value="InterPro"/>
</dbReference>
<proteinExistence type="predicted"/>
<dbReference type="InterPro" id="IPR027417">
    <property type="entry name" value="P-loop_NTPase"/>
</dbReference>
<accession>A0A7C5PAH3</accession>
<feature type="domain" description="TGS" evidence="5">
    <location>
        <begin position="263"/>
        <end position="346"/>
    </location>
</feature>
<evidence type="ECO:0000256" key="2">
    <source>
        <dbReference type="ARBA" id="ARBA00022723"/>
    </source>
</evidence>
<evidence type="ECO:0000256" key="1">
    <source>
        <dbReference type="ARBA" id="ARBA00001946"/>
    </source>
</evidence>
<dbReference type="InterPro" id="IPR012675">
    <property type="entry name" value="Beta-grasp_dom_sf"/>
</dbReference>
<dbReference type="PANTHER" id="PTHR23305">
    <property type="entry name" value="OBG GTPASE FAMILY"/>
    <property type="match status" value="1"/>
</dbReference>
<dbReference type="Pfam" id="PF06071">
    <property type="entry name" value="YchF-GTPase_C"/>
    <property type="match status" value="1"/>
</dbReference>
<dbReference type="GO" id="GO:0046872">
    <property type="term" value="F:metal ion binding"/>
    <property type="evidence" value="ECO:0007669"/>
    <property type="project" value="UniProtKB-KW"/>
</dbReference>
<dbReference type="SUPFAM" id="SSF81271">
    <property type="entry name" value="TGS-like"/>
    <property type="match status" value="1"/>
</dbReference>
<comment type="cofactor">
    <cofactor evidence="1">
        <name>Mg(2+)</name>
        <dbReference type="ChEBI" id="CHEBI:18420"/>
    </cofactor>
</comment>
<dbReference type="EMBL" id="DRUY01000028">
    <property type="protein sequence ID" value="HHI65049.1"/>
    <property type="molecule type" value="Genomic_DNA"/>
</dbReference>
<comment type="caution">
    <text evidence="6">The sequence shown here is derived from an EMBL/GenBank/DDBJ whole genome shotgun (WGS) entry which is preliminary data.</text>
</comment>
<keyword evidence="4" id="KW-0067">ATP-binding</keyword>
<keyword evidence="3" id="KW-0547">Nucleotide-binding</keyword>
<dbReference type="InterPro" id="IPR012676">
    <property type="entry name" value="TGS-like"/>
</dbReference>
<keyword evidence="2" id="KW-0479">Metal-binding</keyword>